<dbReference type="Gene3D" id="1.10.1740.10">
    <property type="match status" value="1"/>
</dbReference>
<dbReference type="InterPro" id="IPR013325">
    <property type="entry name" value="RNA_pol_sigma_r2"/>
</dbReference>
<proteinExistence type="predicted"/>
<keyword evidence="4" id="KW-0804">Transcription</keyword>
<name>A0A7C4QWZ1_9PLAN</name>
<comment type="caution">
    <text evidence="6">The sequence shown here is derived from an EMBL/GenBank/DDBJ whole genome shotgun (WGS) entry which is preliminary data.</text>
</comment>
<dbReference type="GO" id="GO:0016987">
    <property type="term" value="F:sigma factor activity"/>
    <property type="evidence" value="ECO:0007669"/>
    <property type="project" value="UniProtKB-KW"/>
</dbReference>
<evidence type="ECO:0000256" key="3">
    <source>
        <dbReference type="ARBA" id="ARBA00023125"/>
    </source>
</evidence>
<gene>
    <name evidence="6" type="ORF">ENS64_14585</name>
</gene>
<organism evidence="6">
    <name type="scientific">Schlesneria paludicola</name>
    <dbReference type="NCBI Taxonomy" id="360056"/>
    <lineage>
        <taxon>Bacteria</taxon>
        <taxon>Pseudomonadati</taxon>
        <taxon>Planctomycetota</taxon>
        <taxon>Planctomycetia</taxon>
        <taxon>Planctomycetales</taxon>
        <taxon>Planctomycetaceae</taxon>
        <taxon>Schlesneria</taxon>
    </lineage>
</organism>
<dbReference type="PANTHER" id="PTHR43133:SF8">
    <property type="entry name" value="RNA POLYMERASE SIGMA FACTOR HI_1459-RELATED"/>
    <property type="match status" value="1"/>
</dbReference>
<feature type="compositionally biased region" description="Basic and acidic residues" evidence="5">
    <location>
        <begin position="99"/>
        <end position="111"/>
    </location>
</feature>
<feature type="region of interest" description="Disordered" evidence="5">
    <location>
        <begin position="99"/>
        <end position="124"/>
    </location>
</feature>
<evidence type="ECO:0000256" key="4">
    <source>
        <dbReference type="ARBA" id="ARBA00023163"/>
    </source>
</evidence>
<dbReference type="GO" id="GO:0006352">
    <property type="term" value="P:DNA-templated transcription initiation"/>
    <property type="evidence" value="ECO:0007669"/>
    <property type="project" value="InterPro"/>
</dbReference>
<dbReference type="InterPro" id="IPR039425">
    <property type="entry name" value="RNA_pol_sigma-70-like"/>
</dbReference>
<evidence type="ECO:0000256" key="2">
    <source>
        <dbReference type="ARBA" id="ARBA00023082"/>
    </source>
</evidence>
<dbReference type="AlphaFoldDB" id="A0A7C4QWZ1"/>
<keyword evidence="3" id="KW-0238">DNA-binding</keyword>
<dbReference type="GO" id="GO:0003677">
    <property type="term" value="F:DNA binding"/>
    <property type="evidence" value="ECO:0007669"/>
    <property type="project" value="UniProtKB-KW"/>
</dbReference>
<sequence>MSGDAARREAELVAAFSAHQSALRHWLVQAFGRLRDEVDDILQDALAEVLHRVRTEAFSPQMGWVGYLRVVARHRAIDRLRDWERRLFRGLGSGEAWRTDDLTRDSPHVTDPRPGPAEQAVEAERRGRQGLLLSEVLEEFCRWCESRPQRLPMKEAYERSLRGEQPAQIAAGMGLPAHEVYTLLNQARTWVVQRIRQADVDRSVFLTLHRRKGE</sequence>
<protein>
    <submittedName>
        <fullName evidence="6">Sigma-70 family RNA polymerase sigma factor</fullName>
    </submittedName>
</protein>
<evidence type="ECO:0000256" key="1">
    <source>
        <dbReference type="ARBA" id="ARBA00023015"/>
    </source>
</evidence>
<keyword evidence="2" id="KW-0731">Sigma factor</keyword>
<accession>A0A7C4QWZ1</accession>
<dbReference type="PANTHER" id="PTHR43133">
    <property type="entry name" value="RNA POLYMERASE ECF-TYPE SIGMA FACTO"/>
    <property type="match status" value="1"/>
</dbReference>
<evidence type="ECO:0000256" key="5">
    <source>
        <dbReference type="SAM" id="MobiDB-lite"/>
    </source>
</evidence>
<evidence type="ECO:0000313" key="6">
    <source>
        <dbReference type="EMBL" id="HGT40470.1"/>
    </source>
</evidence>
<dbReference type="EMBL" id="DSVQ01000016">
    <property type="protein sequence ID" value="HGT40470.1"/>
    <property type="molecule type" value="Genomic_DNA"/>
</dbReference>
<reference evidence="6" key="1">
    <citation type="journal article" date="2020" name="mSystems">
        <title>Genome- and Community-Level Interaction Insights into Carbon Utilization and Element Cycling Functions of Hydrothermarchaeota in Hydrothermal Sediment.</title>
        <authorList>
            <person name="Zhou Z."/>
            <person name="Liu Y."/>
            <person name="Xu W."/>
            <person name="Pan J."/>
            <person name="Luo Z.H."/>
            <person name="Li M."/>
        </authorList>
    </citation>
    <scope>NUCLEOTIDE SEQUENCE [LARGE SCALE GENOMIC DNA]</scope>
    <source>
        <strain evidence="6">SpSt-508</strain>
    </source>
</reference>
<dbReference type="SUPFAM" id="SSF88946">
    <property type="entry name" value="Sigma2 domain of RNA polymerase sigma factors"/>
    <property type="match status" value="1"/>
</dbReference>
<keyword evidence="1" id="KW-0805">Transcription regulation</keyword>